<organism evidence="2 3">
    <name type="scientific">Cupriavidus basilensis</name>
    <dbReference type="NCBI Taxonomy" id="68895"/>
    <lineage>
        <taxon>Bacteria</taxon>
        <taxon>Pseudomonadati</taxon>
        <taxon>Pseudomonadota</taxon>
        <taxon>Betaproteobacteria</taxon>
        <taxon>Burkholderiales</taxon>
        <taxon>Burkholderiaceae</taxon>
        <taxon>Cupriavidus</taxon>
    </lineage>
</organism>
<dbReference type="InterPro" id="IPR013977">
    <property type="entry name" value="GcvT_C"/>
</dbReference>
<evidence type="ECO:0000259" key="1">
    <source>
        <dbReference type="Pfam" id="PF08669"/>
    </source>
</evidence>
<dbReference type="InterPro" id="IPR028896">
    <property type="entry name" value="GcvT/YgfZ/DmdA"/>
</dbReference>
<accession>A0ABT6AWL5</accession>
<reference evidence="2 3" key="1">
    <citation type="submission" date="2023-03" db="EMBL/GenBank/DDBJ databases">
        <title>Draft assemblies of triclosan tolerant bacteria isolated from returned activated sludge.</title>
        <authorList>
            <person name="Van Hamelsveld S."/>
        </authorList>
    </citation>
    <scope>NUCLEOTIDE SEQUENCE [LARGE SCALE GENOMIC DNA]</scope>
    <source>
        <strain evidence="2 3">GW210010_S58</strain>
    </source>
</reference>
<proteinExistence type="predicted"/>
<keyword evidence="3" id="KW-1185">Reference proteome</keyword>
<sequence length="79" mass="8464">MPAAVARAQSPVMSLQGEVIGEVTSGTYSPTLQIAIALALITPDIKFGSYVSVEVYNQRVSAKVVRLPFVRDGSKVQQQ</sequence>
<evidence type="ECO:0000313" key="2">
    <source>
        <dbReference type="EMBL" id="MDF3837014.1"/>
    </source>
</evidence>
<feature type="domain" description="Aminomethyltransferase C-terminal" evidence="1">
    <location>
        <begin position="4"/>
        <end position="70"/>
    </location>
</feature>
<dbReference type="Proteomes" id="UP001216674">
    <property type="component" value="Unassembled WGS sequence"/>
</dbReference>
<name>A0ABT6AWL5_9BURK</name>
<evidence type="ECO:0000313" key="3">
    <source>
        <dbReference type="Proteomes" id="UP001216674"/>
    </source>
</evidence>
<dbReference type="PANTHER" id="PTHR43757">
    <property type="entry name" value="AMINOMETHYLTRANSFERASE"/>
    <property type="match status" value="1"/>
</dbReference>
<dbReference type="Gene3D" id="2.40.30.110">
    <property type="entry name" value="Aminomethyltransferase beta-barrel domains"/>
    <property type="match status" value="1"/>
</dbReference>
<dbReference type="Pfam" id="PF08669">
    <property type="entry name" value="GCV_T_C"/>
    <property type="match status" value="1"/>
</dbReference>
<dbReference type="SUPFAM" id="SSF101790">
    <property type="entry name" value="Aminomethyltransferase beta-barrel domain"/>
    <property type="match status" value="1"/>
</dbReference>
<dbReference type="PANTHER" id="PTHR43757:SF2">
    <property type="entry name" value="AMINOMETHYLTRANSFERASE, MITOCHONDRIAL"/>
    <property type="match status" value="1"/>
</dbReference>
<comment type="caution">
    <text evidence="2">The sequence shown here is derived from an EMBL/GenBank/DDBJ whole genome shotgun (WGS) entry which is preliminary data.</text>
</comment>
<gene>
    <name evidence="2" type="ORF">P3W85_29275</name>
</gene>
<protein>
    <submittedName>
        <fullName evidence="2">Glycine cleavage T C-terminal barrel domain-containing protein</fullName>
    </submittedName>
</protein>
<dbReference type="InterPro" id="IPR029043">
    <property type="entry name" value="GcvT/YgfZ_C"/>
</dbReference>
<dbReference type="RefSeq" id="WP_276267333.1">
    <property type="nucleotide sequence ID" value="NZ_JARJLM010000475.1"/>
</dbReference>
<dbReference type="EMBL" id="JARJLM010000475">
    <property type="protein sequence ID" value="MDF3837014.1"/>
    <property type="molecule type" value="Genomic_DNA"/>
</dbReference>